<name>A0A8H3ISC8_9LECA</name>
<comment type="caution">
    <text evidence="3">The sequence shown here is derived from an EMBL/GenBank/DDBJ whole genome shotgun (WGS) entry which is preliminary data.</text>
</comment>
<dbReference type="EMBL" id="CAJPDT010000040">
    <property type="protein sequence ID" value="CAF9925655.1"/>
    <property type="molecule type" value="Genomic_DNA"/>
</dbReference>
<dbReference type="CDD" id="cd11524">
    <property type="entry name" value="SYLF"/>
    <property type="match status" value="1"/>
</dbReference>
<feature type="compositionally biased region" description="Pro residues" evidence="1">
    <location>
        <begin position="455"/>
        <end position="464"/>
    </location>
</feature>
<sequence>MPIQFPALPSWSTTKTTSKQGFDKVYNLVDKLGAPVNKLSNKLGSEAFWPTTLDKESDKAARILRSFCKDGFYVEEENHLSNGVTTADKPSGKQRVIKKIPTEVIKRAKGLAIFTTMRTGLWVSGAGGSGILVGRKEDGSWSPPSGILLHTAGLGFMVGVDIYDCVVVINTEKALEAFSKIRATVGGEISVVAGPVGIGGILETELHKRQAPVFNYMKSRGFYAGVQIDGTVVIERKDENERFYGQQLSVAEILAGKVRHEPYEVRTLMATIKAAQGDSVDEGLIAPAEPTPGDFEVADDPATGFGLPPSEDDPDPFGVHALEEQGMEIKEITEAGVKSRPSNDAFEYRPSPHSPIFSNFNRQNSIAKRDSRRDSGRLSIASTDRGTQTAEPLQMPTFEGSPKESGSRSPITKTSQNLADDADEGEPVHGSDSHEEVTPEMPIIQKAKVVTIPKRIPPALPPRNPYRNSRSKSASVDLPTSPLAQDHEESGLGINLNGPADDQMDGGNEASLPEGQGGLEDQLNKVHLAPERDLEKLSPSKDGFDEVSMSGSDYSRTPAETPIRMEDNEASGGLAVGTGRESEGPIKAIGNDDEVFHSIPSTPLEASYPGAWKSG</sequence>
<feature type="compositionally biased region" description="Polar residues" evidence="1">
    <location>
        <begin position="380"/>
        <end position="391"/>
    </location>
</feature>
<feature type="compositionally biased region" description="Basic and acidic residues" evidence="1">
    <location>
        <begin position="367"/>
        <end position="376"/>
    </location>
</feature>
<evidence type="ECO:0000313" key="3">
    <source>
        <dbReference type="EMBL" id="CAF9925655.1"/>
    </source>
</evidence>
<dbReference type="InterPro" id="IPR007461">
    <property type="entry name" value="Ysc84_actin-binding"/>
</dbReference>
<organism evidence="3 4">
    <name type="scientific">Imshaugia aleurites</name>
    <dbReference type="NCBI Taxonomy" id="172621"/>
    <lineage>
        <taxon>Eukaryota</taxon>
        <taxon>Fungi</taxon>
        <taxon>Dikarya</taxon>
        <taxon>Ascomycota</taxon>
        <taxon>Pezizomycotina</taxon>
        <taxon>Lecanoromycetes</taxon>
        <taxon>OSLEUM clade</taxon>
        <taxon>Lecanoromycetidae</taxon>
        <taxon>Lecanorales</taxon>
        <taxon>Lecanorineae</taxon>
        <taxon>Parmeliaceae</taxon>
        <taxon>Imshaugia</taxon>
    </lineage>
</organism>
<evidence type="ECO:0000256" key="1">
    <source>
        <dbReference type="SAM" id="MobiDB-lite"/>
    </source>
</evidence>
<dbReference type="OrthoDB" id="443981at2759"/>
<proteinExistence type="predicted"/>
<feature type="compositionally biased region" description="Polar residues" evidence="1">
    <location>
        <begin position="407"/>
        <end position="418"/>
    </location>
</feature>
<dbReference type="GO" id="GO:0035091">
    <property type="term" value="F:phosphatidylinositol binding"/>
    <property type="evidence" value="ECO:0007669"/>
    <property type="project" value="TreeGrafter"/>
</dbReference>
<evidence type="ECO:0000259" key="2">
    <source>
        <dbReference type="Pfam" id="PF04366"/>
    </source>
</evidence>
<dbReference type="InterPro" id="IPR051702">
    <property type="entry name" value="SH3_domain_YSC84-like"/>
</dbReference>
<dbReference type="Proteomes" id="UP000664534">
    <property type="component" value="Unassembled WGS sequence"/>
</dbReference>
<accession>A0A8H3ISC8</accession>
<gene>
    <name evidence="3" type="ORF">IMSHALPRED_006743</name>
</gene>
<protein>
    <recommendedName>
        <fullName evidence="2">Ysc84 actin-binding domain-containing protein</fullName>
    </recommendedName>
</protein>
<feature type="compositionally biased region" description="Basic and acidic residues" evidence="1">
    <location>
        <begin position="522"/>
        <end position="544"/>
    </location>
</feature>
<reference evidence="3" key="1">
    <citation type="submission" date="2021-03" db="EMBL/GenBank/DDBJ databases">
        <authorList>
            <person name="Tagirdzhanova G."/>
        </authorList>
    </citation>
    <scope>NUCLEOTIDE SEQUENCE</scope>
</reference>
<feature type="region of interest" description="Disordered" evidence="1">
    <location>
        <begin position="334"/>
        <end position="615"/>
    </location>
</feature>
<feature type="compositionally biased region" description="Basic and acidic residues" evidence="1">
    <location>
        <begin position="426"/>
        <end position="437"/>
    </location>
</feature>
<evidence type="ECO:0000313" key="4">
    <source>
        <dbReference type="Proteomes" id="UP000664534"/>
    </source>
</evidence>
<keyword evidence="4" id="KW-1185">Reference proteome</keyword>
<feature type="compositionally biased region" description="Polar residues" evidence="1">
    <location>
        <begin position="356"/>
        <end position="366"/>
    </location>
</feature>
<dbReference type="AlphaFoldDB" id="A0A8H3ISC8"/>
<dbReference type="PANTHER" id="PTHR15629:SF8">
    <property type="entry name" value="DUF500 DOMAIN PROTEIN (AFU_ORTHOLOGUE AFUA_5G07310)"/>
    <property type="match status" value="1"/>
</dbReference>
<feature type="domain" description="Ysc84 actin-binding" evidence="2">
    <location>
        <begin position="150"/>
        <end position="275"/>
    </location>
</feature>
<dbReference type="Pfam" id="PF04366">
    <property type="entry name" value="Ysc84"/>
    <property type="match status" value="1"/>
</dbReference>
<dbReference type="PANTHER" id="PTHR15629">
    <property type="entry name" value="SH3YL1 PROTEIN"/>
    <property type="match status" value="1"/>
</dbReference>